<dbReference type="EMBL" id="CM003380">
    <property type="protein sequence ID" value="KOM54385.1"/>
    <property type="molecule type" value="Genomic_DNA"/>
</dbReference>
<evidence type="ECO:0000313" key="3">
    <source>
        <dbReference type="Proteomes" id="UP000053144"/>
    </source>
</evidence>
<name>A0A0L9VH37_PHAAN</name>
<dbReference type="Gramene" id="KOM54385">
    <property type="protein sequence ID" value="KOM54385"/>
    <property type="gene ID" value="LR48_Vigan10g027700"/>
</dbReference>
<dbReference type="Proteomes" id="UP000053144">
    <property type="component" value="Chromosome 10"/>
</dbReference>
<proteinExistence type="predicted"/>
<protein>
    <submittedName>
        <fullName evidence="2">Uncharacterized protein</fullName>
    </submittedName>
</protein>
<evidence type="ECO:0000313" key="2">
    <source>
        <dbReference type="EMBL" id="KOM54385.1"/>
    </source>
</evidence>
<dbReference type="AlphaFoldDB" id="A0A0L9VH37"/>
<accession>A0A0L9VH37</accession>
<sequence>MNVMEEAAKANGAAGAVQRGAVQQGQRSGGKAAEAVQQGRCSTGGTRPFGLEKEEGERTTLSARTTRESVRPSGLQRPSSLKFNRECFSRGPLNPTGIFWGPLWGQASIPHISHKEPVSGALKERQLNHSASSARSRPLGLAYLATRPCPLGVSASTTRPLDLVYSAIRTHPFGHTFSVGPSSASKASTKLMKGKVYCQLGRAVNGTPCSPRNFKVQVDEGKDVLSTWSCQLGRVVNGTPYRPRRFKVPVDEGKRSCQLGRAVNGLLGINRSASSASTWPPKASSSRPPRPQLGLQRPQRLGLQRPQRLGLNLSASKGHNLSASKGLNFSAFKGLKLSISKGLNFSASKGLNFSASKGLKLSISKGLKLSAIRPQPLGQSASSLAKFGLNNLAIRPPNHTLKEIPAGLTEGQRPWIFTKGNLGRSPKVGDCGSSPKEIPVGLTEGRRLIEGSVAYPAQPTKARPIFPTTHRDQ</sequence>
<feature type="region of interest" description="Disordered" evidence="1">
    <location>
        <begin position="1"/>
        <end position="78"/>
    </location>
</feature>
<feature type="compositionally biased region" description="Low complexity" evidence="1">
    <location>
        <begin position="284"/>
        <end position="305"/>
    </location>
</feature>
<organism evidence="2 3">
    <name type="scientific">Phaseolus angularis</name>
    <name type="common">Azuki bean</name>
    <name type="synonym">Vigna angularis</name>
    <dbReference type="NCBI Taxonomy" id="3914"/>
    <lineage>
        <taxon>Eukaryota</taxon>
        <taxon>Viridiplantae</taxon>
        <taxon>Streptophyta</taxon>
        <taxon>Embryophyta</taxon>
        <taxon>Tracheophyta</taxon>
        <taxon>Spermatophyta</taxon>
        <taxon>Magnoliopsida</taxon>
        <taxon>eudicotyledons</taxon>
        <taxon>Gunneridae</taxon>
        <taxon>Pentapetalae</taxon>
        <taxon>rosids</taxon>
        <taxon>fabids</taxon>
        <taxon>Fabales</taxon>
        <taxon>Fabaceae</taxon>
        <taxon>Papilionoideae</taxon>
        <taxon>50 kb inversion clade</taxon>
        <taxon>NPAAA clade</taxon>
        <taxon>indigoferoid/millettioid clade</taxon>
        <taxon>Phaseoleae</taxon>
        <taxon>Vigna</taxon>
    </lineage>
</organism>
<evidence type="ECO:0000256" key="1">
    <source>
        <dbReference type="SAM" id="MobiDB-lite"/>
    </source>
</evidence>
<feature type="compositionally biased region" description="Low complexity" evidence="1">
    <location>
        <begin position="9"/>
        <end position="26"/>
    </location>
</feature>
<reference evidence="3" key="1">
    <citation type="journal article" date="2015" name="Proc. Natl. Acad. Sci. U.S.A.">
        <title>Genome sequencing of adzuki bean (Vigna angularis) provides insight into high starch and low fat accumulation and domestication.</title>
        <authorList>
            <person name="Yang K."/>
            <person name="Tian Z."/>
            <person name="Chen C."/>
            <person name="Luo L."/>
            <person name="Zhao B."/>
            <person name="Wang Z."/>
            <person name="Yu L."/>
            <person name="Li Y."/>
            <person name="Sun Y."/>
            <person name="Li W."/>
            <person name="Chen Y."/>
            <person name="Li Y."/>
            <person name="Zhang Y."/>
            <person name="Ai D."/>
            <person name="Zhao J."/>
            <person name="Shang C."/>
            <person name="Ma Y."/>
            <person name="Wu B."/>
            <person name="Wang M."/>
            <person name="Gao L."/>
            <person name="Sun D."/>
            <person name="Zhang P."/>
            <person name="Guo F."/>
            <person name="Wang W."/>
            <person name="Li Y."/>
            <person name="Wang J."/>
            <person name="Varshney R.K."/>
            <person name="Wang J."/>
            <person name="Ling H.Q."/>
            <person name="Wan P."/>
        </authorList>
    </citation>
    <scope>NUCLEOTIDE SEQUENCE</scope>
    <source>
        <strain evidence="3">cv. Jingnong 6</strain>
    </source>
</reference>
<gene>
    <name evidence="2" type="ORF">LR48_Vigan10g027700</name>
</gene>
<feature type="region of interest" description="Disordered" evidence="1">
    <location>
        <begin position="273"/>
        <end position="305"/>
    </location>
</feature>